<dbReference type="InterPro" id="IPR018181">
    <property type="entry name" value="Heat_shock_70_CS"/>
</dbReference>
<dbReference type="InterPro" id="IPR029047">
    <property type="entry name" value="HSP70_peptide-bd_sf"/>
</dbReference>
<dbReference type="PRINTS" id="PR00301">
    <property type="entry name" value="HEATSHOCK70"/>
</dbReference>
<evidence type="ECO:0000256" key="3">
    <source>
        <dbReference type="ARBA" id="ARBA00022840"/>
    </source>
</evidence>
<dbReference type="EMBL" id="MN448266">
    <property type="protein sequence ID" value="QFG73587.1"/>
    <property type="molecule type" value="Genomic_DNA"/>
</dbReference>
<dbReference type="SUPFAM" id="SSF53067">
    <property type="entry name" value="Actin-like ATPase domain"/>
    <property type="match status" value="1"/>
</dbReference>
<dbReference type="PANTHER" id="PTHR19375">
    <property type="entry name" value="HEAT SHOCK PROTEIN 70KDA"/>
    <property type="match status" value="1"/>
</dbReference>
<dbReference type="FunFam" id="3.30.420.40:FF:000028">
    <property type="entry name" value="heat shock 70 kDa protein-like"/>
    <property type="match status" value="1"/>
</dbReference>
<evidence type="ECO:0000256" key="2">
    <source>
        <dbReference type="ARBA" id="ARBA00022741"/>
    </source>
</evidence>
<keyword evidence="3 4" id="KW-0067">ATP-binding</keyword>
<dbReference type="GO" id="GO:0140662">
    <property type="term" value="F:ATP-dependent protein folding chaperone"/>
    <property type="evidence" value="ECO:0007669"/>
    <property type="project" value="InterPro"/>
</dbReference>
<dbReference type="Gene3D" id="3.90.640.10">
    <property type="entry name" value="Actin, Chain A, domain 4"/>
    <property type="match status" value="1"/>
</dbReference>
<dbReference type="PROSITE" id="PS00329">
    <property type="entry name" value="HSP70_2"/>
    <property type="match status" value="1"/>
</dbReference>
<protein>
    <submittedName>
        <fullName evidence="5">Hsp70 protein</fullName>
    </submittedName>
</protein>
<dbReference type="Gene3D" id="3.30.420.40">
    <property type="match status" value="3"/>
</dbReference>
<dbReference type="InterPro" id="IPR013126">
    <property type="entry name" value="Hsp_70_fam"/>
</dbReference>
<evidence type="ECO:0000313" key="5">
    <source>
        <dbReference type="EMBL" id="QFG73587.1"/>
    </source>
</evidence>
<proteinExistence type="inferred from homology"/>
<name>A0A5J6VGZ2_9VIRU</name>
<dbReference type="InterPro" id="IPR043129">
    <property type="entry name" value="ATPase_NBD"/>
</dbReference>
<sequence length="601" mass="67807">MLYGIDFGTTTSCIAHWDIKRNKPYIHQVLPNKTLLPSIISKVNETIVVGESISKNIIKMHPKRTITELSSLKAAGLIFKELRSAINDDESNPKAIVTIPAYYNEAQRRATKQACELGGFECIRMINEPTAAIMGIKETIDDDELVIVYDLGGGTCDTSVVEVDKDSIQVIDTRGDNNLGGQDVNELILDYIGITENRHLYHQEIEMKKIYLSTTEYVCFTNGCYLDQITLHEIIKPFIEKAMEPLKELATMYLPSKIILVGQGAKLPGIYDYIEHLFPSSNIITPPSPQHLVAIGAAYQGNLLMNNKDSLVLLEATSLSLGVEVLGGIFSPVIPKNSAIPCTCEKLYTNADMEDEIEIKVFQGERVRTSDNYLIGVFKLHVEKRPANHHKITIKFHLNESNMLIVTANDAIGNMMDFVISNSDFQLDNNKVRDVLCDADINYEKDQQFKEISSLEWEFENLLILLSCEGINIQTETCDNLIDRKVYLETTMDALRVKYKHILVKNELTSTQDDIDAYDNECNYESLDTTDDNHTDDNHTDDNHTHELQTLVEALKNNINEFGLSLSKQQELVDYINITINSNINNKEKIHLINTFCSGLI</sequence>
<accession>A0A5J6VGZ2</accession>
<evidence type="ECO:0000256" key="4">
    <source>
        <dbReference type="RuleBase" id="RU003322"/>
    </source>
</evidence>
<organism evidence="5">
    <name type="scientific">Megaviridae environmental sample</name>
    <dbReference type="NCBI Taxonomy" id="1737588"/>
    <lineage>
        <taxon>Viruses</taxon>
        <taxon>Varidnaviria</taxon>
        <taxon>Bamfordvirae</taxon>
        <taxon>Nucleocytoviricota</taxon>
        <taxon>Megaviricetes</taxon>
        <taxon>Imitervirales</taxon>
        <taxon>Mimiviridae</taxon>
        <taxon>environmental samples</taxon>
    </lineage>
</organism>
<keyword evidence="2 4" id="KW-0547">Nucleotide-binding</keyword>
<dbReference type="SUPFAM" id="SSF100920">
    <property type="entry name" value="Heat shock protein 70kD (HSP70), peptide-binding domain"/>
    <property type="match status" value="1"/>
</dbReference>
<dbReference type="Gene3D" id="2.60.34.10">
    <property type="entry name" value="Substrate Binding Domain Of DNAk, Chain A, domain 1"/>
    <property type="match status" value="1"/>
</dbReference>
<dbReference type="GO" id="GO:0005524">
    <property type="term" value="F:ATP binding"/>
    <property type="evidence" value="ECO:0007669"/>
    <property type="project" value="UniProtKB-KW"/>
</dbReference>
<dbReference type="Pfam" id="PF00012">
    <property type="entry name" value="HSP70"/>
    <property type="match status" value="1"/>
</dbReference>
<comment type="similarity">
    <text evidence="1 4">Belongs to the heat shock protein 70 family.</text>
</comment>
<evidence type="ECO:0000256" key="1">
    <source>
        <dbReference type="ARBA" id="ARBA00007381"/>
    </source>
</evidence>
<reference evidence="5" key="1">
    <citation type="journal article" date="2019" name="Philos. Trans. R. Soc. Lond., B, Biol. Sci.">
        <title>Targeted metagenomic recovery of four divergent viruses reveals shared and distinctive characteristics of giant viruses of marine eukaryotes.</title>
        <authorList>
            <person name="Needham D.M."/>
            <person name="Poirier C."/>
            <person name="Hehenberger E."/>
            <person name="Jimenez V."/>
            <person name="Swalwell J.E."/>
            <person name="Santoro A.E."/>
            <person name="Worden A.Z."/>
        </authorList>
    </citation>
    <scope>NUCLEOTIDE SEQUENCE</scope>
    <source>
        <strain evidence="5">OPacV-662</strain>
    </source>
</reference>